<dbReference type="AlphaFoldDB" id="A0A1X9LPV0"/>
<dbReference type="KEGG" id="cphy:B5808_15610"/>
<sequence length="72" mass="7831">MNKILIALAFGVGYVLGARAGRRRYEQIRDKAQQVWNDDRVQEAVHKATDGVEKAASSVASKASDAIKSARS</sequence>
<protein>
    <submittedName>
        <fullName evidence="1">Uncharacterized protein</fullName>
    </submittedName>
</protein>
<gene>
    <name evidence="1" type="ORF">B5808_15610</name>
</gene>
<reference evidence="1 2" key="1">
    <citation type="submission" date="2017-04" db="EMBL/GenBank/DDBJ databases">
        <authorList>
            <person name="Afonso C.L."/>
            <person name="Miller P.J."/>
            <person name="Scott M.A."/>
            <person name="Spackman E."/>
            <person name="Goraichik I."/>
            <person name="Dimitrov K.M."/>
            <person name="Suarez D.L."/>
            <person name="Swayne D.E."/>
        </authorList>
    </citation>
    <scope>NUCLEOTIDE SEQUENCE [LARGE SCALE GENOMIC DNA]</scope>
    <source>
        <strain evidence="2">XA(T)</strain>
    </source>
</reference>
<organism evidence="1 2">
    <name type="scientific">Cnuibacter physcomitrellae</name>
    <dbReference type="NCBI Taxonomy" id="1619308"/>
    <lineage>
        <taxon>Bacteria</taxon>
        <taxon>Bacillati</taxon>
        <taxon>Actinomycetota</taxon>
        <taxon>Actinomycetes</taxon>
        <taxon>Micrococcales</taxon>
        <taxon>Microbacteriaceae</taxon>
        <taxon>Cnuibacter</taxon>
    </lineage>
</organism>
<dbReference type="EMBL" id="CP020715">
    <property type="protein sequence ID" value="ARJ06482.1"/>
    <property type="molecule type" value="Genomic_DNA"/>
</dbReference>
<dbReference type="STRING" id="1619308.B5808_15610"/>
<dbReference type="Proteomes" id="UP000192775">
    <property type="component" value="Chromosome"/>
</dbReference>
<dbReference type="RefSeq" id="WP_085020620.1">
    <property type="nucleotide sequence ID" value="NZ_BMHD01000001.1"/>
</dbReference>
<keyword evidence="2" id="KW-1185">Reference proteome</keyword>
<accession>A0A1X9LPV0</accession>
<evidence type="ECO:0000313" key="1">
    <source>
        <dbReference type="EMBL" id="ARJ06482.1"/>
    </source>
</evidence>
<name>A0A1X9LPV0_9MICO</name>
<proteinExistence type="predicted"/>
<evidence type="ECO:0000313" key="2">
    <source>
        <dbReference type="Proteomes" id="UP000192775"/>
    </source>
</evidence>